<reference evidence="1 2" key="1">
    <citation type="journal article" date="2019" name="Int. J. Syst. Evol. Microbiol.">
        <title>The Global Catalogue of Microorganisms (GCM) 10K type strain sequencing project: providing services to taxonomists for standard genome sequencing and annotation.</title>
        <authorList>
            <consortium name="The Broad Institute Genomics Platform"/>
            <consortium name="The Broad Institute Genome Sequencing Center for Infectious Disease"/>
            <person name="Wu L."/>
            <person name="Ma J."/>
        </authorList>
    </citation>
    <scope>NUCLEOTIDE SEQUENCE [LARGE SCALE GENOMIC DNA]</scope>
    <source>
        <strain evidence="1 2">JCM 16374</strain>
    </source>
</reference>
<comment type="caution">
    <text evidence="1">The sequence shown here is derived from an EMBL/GenBank/DDBJ whole genome shotgun (WGS) entry which is preliminary data.</text>
</comment>
<evidence type="ECO:0000313" key="2">
    <source>
        <dbReference type="Proteomes" id="UP001500994"/>
    </source>
</evidence>
<dbReference type="RefSeq" id="WP_344575246.1">
    <property type="nucleotide sequence ID" value="NZ_BAAARK010000006.1"/>
</dbReference>
<dbReference type="EMBL" id="BAAARK010000006">
    <property type="protein sequence ID" value="GAA2657963.1"/>
    <property type="molecule type" value="Genomic_DNA"/>
</dbReference>
<accession>A0ABN3RQP6</accession>
<proteinExistence type="predicted"/>
<name>A0ABN3RQP6_9ACTN</name>
<organism evidence="1 2">
    <name type="scientific">Streptomyces lunalinharesii</name>
    <dbReference type="NCBI Taxonomy" id="333384"/>
    <lineage>
        <taxon>Bacteria</taxon>
        <taxon>Bacillati</taxon>
        <taxon>Actinomycetota</taxon>
        <taxon>Actinomycetes</taxon>
        <taxon>Kitasatosporales</taxon>
        <taxon>Streptomycetaceae</taxon>
        <taxon>Streptomyces</taxon>
    </lineage>
</organism>
<keyword evidence="2" id="KW-1185">Reference proteome</keyword>
<evidence type="ECO:0000313" key="1">
    <source>
        <dbReference type="EMBL" id="GAA2657963.1"/>
    </source>
</evidence>
<dbReference type="Proteomes" id="UP001500994">
    <property type="component" value="Unassembled WGS sequence"/>
</dbReference>
<protein>
    <submittedName>
        <fullName evidence="1">Uncharacterized protein</fullName>
    </submittedName>
</protein>
<sequence>MRQGSELPLTHAFGNQGDTAIGDDLVVTVKAQAATLRPQYRNRRSDAPVAATKAECTFPGPLPAGTAYETDKPLTAVAGGDAMQGVLTHHVYRAHDRRDALHPQAQLPESAPSGMGAPLKLRPVDGSGDDFAPSACEEADSANGTLAFATDQIHGG</sequence>
<gene>
    <name evidence="1" type="ORF">GCM10009864_25700</name>
</gene>